<sequence length="199" mass="22766">MLLSKEPPQCVHCKAFGHSFNDCATRSRSEKELAEKKAKELLEVEAKKLNEEEKFDGSWNVVRRRRFQNMGYQGKPNSEFQSGGSTGGGKGYKQCSCQAKECECEFKWRGMKTSNKFEALSDVPVDCDLEIWEEQKKLVNYWRELKSKHPDHIKGQGSNNLLDYFYAHCDIQPKEPIGDGDDILCDPDRAPNFMKVDGS</sequence>
<proteinExistence type="predicted"/>
<dbReference type="Proteomes" id="UP001055879">
    <property type="component" value="Linkage Group LG01"/>
</dbReference>
<protein>
    <submittedName>
        <fullName evidence="1">Uncharacterized protein</fullName>
    </submittedName>
</protein>
<gene>
    <name evidence="1" type="ORF">L6452_01224</name>
</gene>
<dbReference type="EMBL" id="CM042047">
    <property type="protein sequence ID" value="KAI3770103.1"/>
    <property type="molecule type" value="Genomic_DNA"/>
</dbReference>
<evidence type="ECO:0000313" key="1">
    <source>
        <dbReference type="EMBL" id="KAI3770103.1"/>
    </source>
</evidence>
<keyword evidence="2" id="KW-1185">Reference proteome</keyword>
<accession>A0ACB9FH37</accession>
<evidence type="ECO:0000313" key="2">
    <source>
        <dbReference type="Proteomes" id="UP001055879"/>
    </source>
</evidence>
<name>A0ACB9FH37_ARCLA</name>
<reference evidence="1 2" key="2">
    <citation type="journal article" date="2022" name="Mol. Ecol. Resour.">
        <title>The genomes of chicory, endive, great burdock and yacon provide insights into Asteraceae paleo-polyploidization history and plant inulin production.</title>
        <authorList>
            <person name="Fan W."/>
            <person name="Wang S."/>
            <person name="Wang H."/>
            <person name="Wang A."/>
            <person name="Jiang F."/>
            <person name="Liu H."/>
            <person name="Zhao H."/>
            <person name="Xu D."/>
            <person name="Zhang Y."/>
        </authorList>
    </citation>
    <scope>NUCLEOTIDE SEQUENCE [LARGE SCALE GENOMIC DNA]</scope>
    <source>
        <strain evidence="2">cv. Niubang</strain>
    </source>
</reference>
<reference evidence="2" key="1">
    <citation type="journal article" date="2022" name="Mol. Ecol. Resour.">
        <title>The genomes of chicory, endive, great burdock and yacon provide insights into Asteraceae palaeo-polyploidization history and plant inulin production.</title>
        <authorList>
            <person name="Fan W."/>
            <person name="Wang S."/>
            <person name="Wang H."/>
            <person name="Wang A."/>
            <person name="Jiang F."/>
            <person name="Liu H."/>
            <person name="Zhao H."/>
            <person name="Xu D."/>
            <person name="Zhang Y."/>
        </authorList>
    </citation>
    <scope>NUCLEOTIDE SEQUENCE [LARGE SCALE GENOMIC DNA]</scope>
    <source>
        <strain evidence="2">cv. Niubang</strain>
    </source>
</reference>
<comment type="caution">
    <text evidence="1">The sequence shown here is derived from an EMBL/GenBank/DDBJ whole genome shotgun (WGS) entry which is preliminary data.</text>
</comment>
<organism evidence="1 2">
    <name type="scientific">Arctium lappa</name>
    <name type="common">Greater burdock</name>
    <name type="synonym">Lappa major</name>
    <dbReference type="NCBI Taxonomy" id="4217"/>
    <lineage>
        <taxon>Eukaryota</taxon>
        <taxon>Viridiplantae</taxon>
        <taxon>Streptophyta</taxon>
        <taxon>Embryophyta</taxon>
        <taxon>Tracheophyta</taxon>
        <taxon>Spermatophyta</taxon>
        <taxon>Magnoliopsida</taxon>
        <taxon>eudicotyledons</taxon>
        <taxon>Gunneridae</taxon>
        <taxon>Pentapetalae</taxon>
        <taxon>asterids</taxon>
        <taxon>campanulids</taxon>
        <taxon>Asterales</taxon>
        <taxon>Asteraceae</taxon>
        <taxon>Carduoideae</taxon>
        <taxon>Cardueae</taxon>
        <taxon>Arctiinae</taxon>
        <taxon>Arctium</taxon>
    </lineage>
</organism>